<feature type="compositionally biased region" description="Pro residues" evidence="1">
    <location>
        <begin position="242"/>
        <end position="251"/>
    </location>
</feature>
<gene>
    <name evidence="2" type="ORF">D806_016550</name>
</gene>
<evidence type="ECO:0000313" key="2">
    <source>
        <dbReference type="EMBL" id="AWT52639.1"/>
    </source>
</evidence>
<evidence type="ECO:0000313" key="3">
    <source>
        <dbReference type="Proteomes" id="UP000011200"/>
    </source>
</evidence>
<sequence>MGSHRAATKAASTKYAGYVGGAAVALGVGAAIAVAGQGTAHADTDSGSAKTSSKESSTAGSASRGSSGVNAGPKADTKSGTKADTKTGSKTAGKTERPRPLSKVSAGVQKAADKAGKDIKKAVDTAAARAEKAAARTEKVGAHVSGQINSQINKAAATVSKSVTDSLKPVTGTVKPVTKDALKDFEAEQIARLKQVFTPKEAAAPNPKPEGDSALEKTTPTVRATADTRADTQVDAQADAPADPPWSPNPLRPDDPDPTDFPDAIMDLRDALLGASPDFLDPLVREATEQIYRGSQIVPWVNAVIPISKILPNLAPALGDDDAARDARQLIITELIKTTPPGSALYYGYDIIADLINLESPAAELKYGAVATVWNILDPLQLVHNKDKAVGIGSAAG</sequence>
<feature type="region of interest" description="Disordered" evidence="1">
    <location>
        <begin position="37"/>
        <end position="118"/>
    </location>
</feature>
<feature type="region of interest" description="Disordered" evidence="1">
    <location>
        <begin position="196"/>
        <end position="262"/>
    </location>
</feature>
<name>A0A2U9PLL2_MYCSE</name>
<reference evidence="2 3" key="1">
    <citation type="journal article" date="2013" name="Genome Announc.">
        <title>Draft genome sequence of MKD8, a conjugal recipient Mycobacterium smegmatis strain.</title>
        <authorList>
            <person name="Gray T.A."/>
            <person name="Palumbo M.J."/>
            <person name="Derbyshire K.M."/>
        </authorList>
    </citation>
    <scope>NUCLEOTIDE SEQUENCE [LARGE SCALE GENOMIC DNA]</scope>
    <source>
        <strain evidence="2 3">MKD8</strain>
    </source>
</reference>
<proteinExistence type="predicted"/>
<dbReference type="AlphaFoldDB" id="A0A2U9PLL2"/>
<feature type="compositionally biased region" description="Low complexity" evidence="1">
    <location>
        <begin position="37"/>
        <end position="72"/>
    </location>
</feature>
<dbReference type="Proteomes" id="UP000011200">
    <property type="component" value="Chromosome"/>
</dbReference>
<dbReference type="EMBL" id="CP027541">
    <property type="protein sequence ID" value="AWT52639.1"/>
    <property type="molecule type" value="Genomic_DNA"/>
</dbReference>
<accession>A0A2U9PLL2</accession>
<organism evidence="2 3">
    <name type="scientific">Mycolicibacterium smegmatis (strain MKD8)</name>
    <name type="common">Mycobacterium smegmatis</name>
    <dbReference type="NCBI Taxonomy" id="1214915"/>
    <lineage>
        <taxon>Bacteria</taxon>
        <taxon>Bacillati</taxon>
        <taxon>Actinomycetota</taxon>
        <taxon>Actinomycetes</taxon>
        <taxon>Mycobacteriales</taxon>
        <taxon>Mycobacteriaceae</taxon>
        <taxon>Mycolicibacterium</taxon>
    </lineage>
</organism>
<protein>
    <submittedName>
        <fullName evidence="2">Uncharacterized protein</fullName>
    </submittedName>
</protein>
<reference evidence="3" key="2">
    <citation type="submission" date="2018-03" db="EMBL/GenBank/DDBJ databases">
        <authorList>
            <person name="Derbyshire K."/>
            <person name="Gray T.A."/>
            <person name="Champion M."/>
        </authorList>
    </citation>
    <scope>NUCLEOTIDE SEQUENCE [LARGE SCALE GENOMIC DNA]</scope>
    <source>
        <strain evidence="3">MKD8</strain>
    </source>
</reference>
<feature type="compositionally biased region" description="Basic and acidic residues" evidence="1">
    <location>
        <begin position="75"/>
        <end position="99"/>
    </location>
</feature>
<evidence type="ECO:0000256" key="1">
    <source>
        <dbReference type="SAM" id="MobiDB-lite"/>
    </source>
</evidence>
<dbReference type="RefSeq" id="WP_003893036.1">
    <property type="nucleotide sequence ID" value="NZ_CP027541.1"/>
</dbReference>